<protein>
    <submittedName>
        <fullName evidence="2">Uncharacterized protein</fullName>
    </submittedName>
</protein>
<dbReference type="AlphaFoldDB" id="A0A852X6D0"/>
<feature type="chain" id="PRO_5032905994" evidence="1">
    <location>
        <begin position="29"/>
        <end position="116"/>
    </location>
</feature>
<name>A0A852X6D0_9MICO</name>
<sequence>MTIRTRITTAGAALASAGLLVATPTAQAAPDGTDRADARTEGNVQVLVVLDGSLDGQLGNQHRLFYDTDPTGYASRALSIESYYCPSGTGAKITRFWTSTRCIDRGTRYLDADTDD</sequence>
<organism evidence="2 3">
    <name type="scientific">Janibacter alkaliphilus</name>
    <dbReference type="NCBI Taxonomy" id="1069963"/>
    <lineage>
        <taxon>Bacteria</taxon>
        <taxon>Bacillati</taxon>
        <taxon>Actinomycetota</taxon>
        <taxon>Actinomycetes</taxon>
        <taxon>Micrococcales</taxon>
        <taxon>Intrasporangiaceae</taxon>
        <taxon>Janibacter</taxon>
    </lineage>
</organism>
<dbReference type="EMBL" id="JACBZX010000001">
    <property type="protein sequence ID" value="NYG36990.1"/>
    <property type="molecule type" value="Genomic_DNA"/>
</dbReference>
<keyword evidence="3" id="KW-1185">Reference proteome</keyword>
<dbReference type="Proteomes" id="UP000592181">
    <property type="component" value="Unassembled WGS sequence"/>
</dbReference>
<dbReference type="RefSeq" id="WP_179462424.1">
    <property type="nucleotide sequence ID" value="NZ_JACBZX010000001.1"/>
</dbReference>
<accession>A0A852X6D0</accession>
<comment type="caution">
    <text evidence="2">The sequence shown here is derived from an EMBL/GenBank/DDBJ whole genome shotgun (WGS) entry which is preliminary data.</text>
</comment>
<keyword evidence="1" id="KW-0732">Signal</keyword>
<evidence type="ECO:0000256" key="1">
    <source>
        <dbReference type="SAM" id="SignalP"/>
    </source>
</evidence>
<reference evidence="2 3" key="1">
    <citation type="submission" date="2020-07" db="EMBL/GenBank/DDBJ databases">
        <title>Sequencing the genomes of 1000 actinobacteria strains.</title>
        <authorList>
            <person name="Klenk H.-P."/>
        </authorList>
    </citation>
    <scope>NUCLEOTIDE SEQUENCE [LARGE SCALE GENOMIC DNA]</scope>
    <source>
        <strain evidence="2 3">DSM 24723</strain>
    </source>
</reference>
<feature type="signal peptide" evidence="1">
    <location>
        <begin position="1"/>
        <end position="28"/>
    </location>
</feature>
<evidence type="ECO:0000313" key="3">
    <source>
        <dbReference type="Proteomes" id="UP000592181"/>
    </source>
</evidence>
<evidence type="ECO:0000313" key="2">
    <source>
        <dbReference type="EMBL" id="NYG36990.1"/>
    </source>
</evidence>
<gene>
    <name evidence="2" type="ORF">BJY28_001459</name>
</gene>
<proteinExistence type="predicted"/>